<dbReference type="SUPFAM" id="SSF55271">
    <property type="entry name" value="DNA repair protein MutS, domain I"/>
    <property type="match status" value="1"/>
</dbReference>
<keyword evidence="1" id="KW-0547">Nucleotide-binding</keyword>
<protein>
    <recommendedName>
        <fullName evidence="7">DNA mismatch repair proteins mutS family domain-containing protein</fullName>
    </recommendedName>
</protein>
<dbReference type="PANTHER" id="PTHR48448:SF1">
    <property type="entry name" value="MUTL PROTEIN ISOFORM 1"/>
    <property type="match status" value="1"/>
</dbReference>
<keyword evidence="6" id="KW-0812">Transmembrane</keyword>
<keyword evidence="6" id="KW-0472">Membrane</keyword>
<feature type="region of interest" description="Disordered" evidence="5">
    <location>
        <begin position="238"/>
        <end position="259"/>
    </location>
</feature>
<evidence type="ECO:0000256" key="6">
    <source>
        <dbReference type="SAM" id="Phobius"/>
    </source>
</evidence>
<evidence type="ECO:0000256" key="5">
    <source>
        <dbReference type="SAM" id="MobiDB-lite"/>
    </source>
</evidence>
<evidence type="ECO:0000313" key="9">
    <source>
        <dbReference type="Proteomes" id="UP000095751"/>
    </source>
</evidence>
<dbReference type="Gene3D" id="3.40.1170.10">
    <property type="entry name" value="DNA repair protein MutS, domain I"/>
    <property type="match status" value="1"/>
</dbReference>
<proteinExistence type="predicted"/>
<dbReference type="EMBL" id="KV784376">
    <property type="protein sequence ID" value="OEU09203.1"/>
    <property type="molecule type" value="Genomic_DNA"/>
</dbReference>
<dbReference type="InterPro" id="IPR053276">
    <property type="entry name" value="MtDNA_mismatch_repair_MutS"/>
</dbReference>
<evidence type="ECO:0000256" key="3">
    <source>
        <dbReference type="ARBA" id="ARBA00022840"/>
    </source>
</evidence>
<feature type="region of interest" description="Disordered" evidence="5">
    <location>
        <begin position="82"/>
        <end position="105"/>
    </location>
</feature>
<accession>A0A1E7EUH7</accession>
<dbReference type="OrthoDB" id="189901at2759"/>
<name>A0A1E7EUH7_9STRA</name>
<keyword evidence="4" id="KW-0238">DNA-binding</keyword>
<keyword evidence="9" id="KW-1185">Reference proteome</keyword>
<dbReference type="PANTHER" id="PTHR48448">
    <property type="entry name" value="MUTL PROTEIN ISOFORM 1"/>
    <property type="match status" value="1"/>
</dbReference>
<dbReference type="InterPro" id="IPR000432">
    <property type="entry name" value="DNA_mismatch_repair_MutS_C"/>
</dbReference>
<dbReference type="InterPro" id="IPR027417">
    <property type="entry name" value="P-loop_NTPase"/>
</dbReference>
<keyword evidence="3" id="KW-0067">ATP-binding</keyword>
<feature type="region of interest" description="Disordered" evidence="5">
    <location>
        <begin position="149"/>
        <end position="172"/>
    </location>
</feature>
<keyword evidence="6" id="KW-1133">Transmembrane helix</keyword>
<feature type="compositionally biased region" description="Low complexity" evidence="5">
    <location>
        <begin position="91"/>
        <end position="105"/>
    </location>
</feature>
<organism evidence="8 9">
    <name type="scientific">Fragilariopsis cylindrus CCMP1102</name>
    <dbReference type="NCBI Taxonomy" id="635003"/>
    <lineage>
        <taxon>Eukaryota</taxon>
        <taxon>Sar</taxon>
        <taxon>Stramenopiles</taxon>
        <taxon>Ochrophyta</taxon>
        <taxon>Bacillariophyta</taxon>
        <taxon>Bacillariophyceae</taxon>
        <taxon>Bacillariophycidae</taxon>
        <taxon>Bacillariales</taxon>
        <taxon>Bacillariaceae</taxon>
        <taxon>Fragilariopsis</taxon>
    </lineage>
</organism>
<evidence type="ECO:0000256" key="2">
    <source>
        <dbReference type="ARBA" id="ARBA00022763"/>
    </source>
</evidence>
<dbReference type="InParanoid" id="A0A1E7EUH7"/>
<sequence>MVSMISRNCNNPRLVSSSSSVGEVITIVLAISSLILLSSSSLHCPAMVSAFARRTVITPRFTAVALREQVRRQSTFNFRLQRRRRRRRQQEQLPLSLTSSSSTFSPQSASISAALWMKTESLSSQSNWEEDGIIDEEIIIDGINTTSSLPTTTKPTTKVSFNKKQASKSPPTMKDRYYRSRLLFLNEEMKRLLISSSGQQDDFNPNSPAQRSMAIFGEVRSCTKQILKEISSPSVVVVTNNEDDDNDNDEQSLSSSASTDFNDISDDKRLLAKYILEYLDLLKLQQQQIVEQDEFLEDDTSTVISNPNQDRKLTTRTAKVPTVNFWSEGGVEEAAVAEDVRRQQRQKRKLRQRPTTHEEIVDGLFAKRSCKLDPYWEEPLLELTRPVARDLAKQLDTTICPMGYDPDTTKKGGGPTTARGNRVATPFLGFCREQKITFPEYVILVRCGDFYETFGVDAMLLEKQDPVVRTNIQATLDGLTQQGFSVAVYEEIAPVGTSSGSATTKKIKDRSLAQIVSPASPTYLYDNWLLSGGDDAVGGGRTDSLPPPRPCVGVVHTAAGYNIIEISLEERSVQYSERLTSEAVACRLAAYPSADPLVYIQSHSEQERSRSGTTPTPSFLPKRGSSKGTGGHRLRTHILDPDLIPEASSDRSDSDRYIHAVVDTFLRMNELQTSDDEANSPSNLENRTSVSDFTVTMASTFTNPLYSETATQIGLMDDKTIPSLIHHVLDDAAPAATRRFLRRYLLIPPPPNVAQSMACVVKFLINKDDALPPLTVPNLGKALILIRAGQAGANIYGELLQSLDTTISILEMYDSDDNEEDSKMTQLFVDALLNIAQHESGLPATRESLLERCRGAVTAIEAVVSSSYHVNDDYEKMEPSFPRYQRVQQDAAEDAYRRVCDAAQKLRQAVKEDFIGSSASNKSLLKYNFFDNQIGLNKIPGEGFEGEISFIHPSDRFGKVIMNRWSTEKVKQAVSCYVTECENATAEVASILSALAQNLQDEGHIPAIVQSSHLNLILSTAFHHAVKATKSKWELAKTIEDSSSPPTSSINNEKNEQIVGHQPSSAEAHFVDVFPYWMHRSKAVPNTFDLSSMILLTAPNMSGKSTLMRSTAAAALLTVCGLCGPLSSESRISRFDTLFLRGASADIPTEDKSAFGAEMGDLAALFRCSGPKSFVFVDELGRGTSPRDGTRLAGAVLERMADLGMSGIFATHLHDVLDLPLRKTRIVTKRIKIDHDEKNDSYVWTHKLEDGICTDSMALVTAKRFGLPAEIIRRAEELTQFIPERTNTTDEDSIGSLVVDPMDDDHENISISGGIIEDVFISSIPKTSSSSSTTESQLLKREQEKKHRRKEFLDVIDLASKLINDKTSSTPVQVPPRHHPPASLSNRSCLYVLQLTAPSSSSTTSSSSTSTSTSRYYVGETDSLSKRLSQHRRKGSGMWSHSKAVVFPVDDKTQARYLESTLIGELARAGYSLESIADGRTLRHFRD</sequence>
<feature type="compositionally biased region" description="Low complexity" evidence="5">
    <location>
        <begin position="149"/>
        <end position="158"/>
    </location>
</feature>
<keyword evidence="2" id="KW-0227">DNA damage</keyword>
<dbReference type="GO" id="GO:0006298">
    <property type="term" value="P:mismatch repair"/>
    <property type="evidence" value="ECO:0007669"/>
    <property type="project" value="InterPro"/>
</dbReference>
<dbReference type="KEGG" id="fcy:FRACYDRAFT_248537"/>
<evidence type="ECO:0000259" key="7">
    <source>
        <dbReference type="SMART" id="SM00534"/>
    </source>
</evidence>
<dbReference type="Gene3D" id="3.40.50.300">
    <property type="entry name" value="P-loop containing nucleotide triphosphate hydrolases"/>
    <property type="match status" value="1"/>
</dbReference>
<evidence type="ECO:0000256" key="1">
    <source>
        <dbReference type="ARBA" id="ARBA00022741"/>
    </source>
</evidence>
<dbReference type="SUPFAM" id="SSF52540">
    <property type="entry name" value="P-loop containing nucleoside triphosphate hydrolases"/>
    <property type="match status" value="1"/>
</dbReference>
<dbReference type="Proteomes" id="UP000095751">
    <property type="component" value="Unassembled WGS sequence"/>
</dbReference>
<evidence type="ECO:0000313" key="8">
    <source>
        <dbReference type="EMBL" id="OEU09203.1"/>
    </source>
</evidence>
<feature type="domain" description="DNA mismatch repair proteins mutS family" evidence="7">
    <location>
        <begin position="1091"/>
        <end position="1280"/>
    </location>
</feature>
<dbReference type="GO" id="GO:0005524">
    <property type="term" value="F:ATP binding"/>
    <property type="evidence" value="ECO:0007669"/>
    <property type="project" value="UniProtKB-KW"/>
</dbReference>
<dbReference type="Pfam" id="PF00488">
    <property type="entry name" value="MutS_V"/>
    <property type="match status" value="1"/>
</dbReference>
<dbReference type="GO" id="GO:0030983">
    <property type="term" value="F:mismatched DNA binding"/>
    <property type="evidence" value="ECO:0007669"/>
    <property type="project" value="InterPro"/>
</dbReference>
<dbReference type="SMART" id="SM00534">
    <property type="entry name" value="MUTSac"/>
    <property type="match status" value="1"/>
</dbReference>
<evidence type="ECO:0000256" key="4">
    <source>
        <dbReference type="ARBA" id="ARBA00023125"/>
    </source>
</evidence>
<feature type="transmembrane region" description="Helical" evidence="6">
    <location>
        <begin position="21"/>
        <end position="39"/>
    </location>
</feature>
<feature type="compositionally biased region" description="Polar residues" evidence="5">
    <location>
        <begin position="159"/>
        <end position="170"/>
    </location>
</feature>
<gene>
    <name evidence="8" type="ORF">FRACYDRAFT_248537</name>
</gene>
<reference evidence="8 9" key="1">
    <citation type="submission" date="2016-09" db="EMBL/GenBank/DDBJ databases">
        <title>Extensive genetic diversity and differential bi-allelic expression allows diatom success in the polar Southern Ocean.</title>
        <authorList>
            <consortium name="DOE Joint Genome Institute"/>
            <person name="Mock T."/>
            <person name="Otillar R.P."/>
            <person name="Strauss J."/>
            <person name="Dupont C."/>
            <person name="Frickenhaus S."/>
            <person name="Maumus F."/>
            <person name="Mcmullan M."/>
            <person name="Sanges R."/>
            <person name="Schmutz J."/>
            <person name="Toseland A."/>
            <person name="Valas R."/>
            <person name="Veluchamy A."/>
            <person name="Ward B.J."/>
            <person name="Allen A."/>
            <person name="Barry K."/>
            <person name="Falciatore A."/>
            <person name="Ferrante M."/>
            <person name="Fortunato A.E."/>
            <person name="Gloeckner G."/>
            <person name="Gruber A."/>
            <person name="Hipkin R."/>
            <person name="Janech M."/>
            <person name="Kroth P."/>
            <person name="Leese F."/>
            <person name="Lindquist E."/>
            <person name="Lyon B.R."/>
            <person name="Martin J."/>
            <person name="Mayer C."/>
            <person name="Parker M."/>
            <person name="Quesneville H."/>
            <person name="Raymond J."/>
            <person name="Uhlig C."/>
            <person name="Valentin K.U."/>
            <person name="Worden A.Z."/>
            <person name="Armbrust E.V."/>
            <person name="Bowler C."/>
            <person name="Green B."/>
            <person name="Moulton V."/>
            <person name="Van Oosterhout C."/>
            <person name="Grigoriev I."/>
        </authorList>
    </citation>
    <scope>NUCLEOTIDE SEQUENCE [LARGE SCALE GENOMIC DNA]</scope>
    <source>
        <strain evidence="8 9">CCMP1102</strain>
    </source>
</reference>
<feature type="region of interest" description="Disordered" evidence="5">
    <location>
        <begin position="603"/>
        <end position="637"/>
    </location>
</feature>
<feature type="compositionally biased region" description="Acidic residues" evidence="5">
    <location>
        <begin position="241"/>
        <end position="250"/>
    </location>
</feature>
<dbReference type="InterPro" id="IPR016151">
    <property type="entry name" value="DNA_mismatch_repair_MutS_N"/>
</dbReference>